<keyword evidence="9" id="KW-0067">ATP-binding</keyword>
<dbReference type="GO" id="GO:0009090">
    <property type="term" value="P:homoserine biosynthetic process"/>
    <property type="evidence" value="ECO:0007669"/>
    <property type="project" value="TreeGrafter"/>
</dbReference>
<comment type="pathway">
    <text evidence="3">Amino-acid biosynthesis; L-threonine biosynthesis; L-threonine from L-aspartate: step 1/5.</text>
</comment>
<dbReference type="GO" id="GO:0004072">
    <property type="term" value="F:aspartate kinase activity"/>
    <property type="evidence" value="ECO:0007669"/>
    <property type="project" value="UniProtKB-EC"/>
</dbReference>
<dbReference type="PROSITE" id="PS51671">
    <property type="entry name" value="ACT"/>
    <property type="match status" value="2"/>
</dbReference>
<name>A0A086BPM7_9BIFI</name>
<dbReference type="EC" id="2.7.2.4" evidence="5"/>
<dbReference type="Pfam" id="PF22468">
    <property type="entry name" value="ACT_9"/>
    <property type="match status" value="2"/>
</dbReference>
<dbReference type="PANTHER" id="PTHR21499">
    <property type="entry name" value="ASPARTATE KINASE"/>
    <property type="match status" value="1"/>
</dbReference>
<keyword evidence="8 14" id="KW-0418">Kinase</keyword>
<evidence type="ECO:0000256" key="6">
    <source>
        <dbReference type="ARBA" id="ARBA00022679"/>
    </source>
</evidence>
<evidence type="ECO:0000256" key="3">
    <source>
        <dbReference type="ARBA" id="ARBA00005139"/>
    </source>
</evidence>
<sequence>MASNVNNADARGIGRTTPNVGDGSHDCQSLHRADMPDHENGADGPSGANDALNLASLPRTPGSDEARKADGSANESMGELFPDLGPETPVISGVAHDRTESLVTICGVRNEPGMAARVFERFAKAGVNVDMIVQAGASTGTADISFTVPSTSIDAVRSVLEGSRNDLGYREYDIDTEVGKVAVVGVGMKTHSGLAAKFFAALSDKKINVLMISTSEIRIAALVPIAQLDDAVRALHTAYGIDATQVEAVVYGGTGR</sequence>
<evidence type="ECO:0000313" key="15">
    <source>
        <dbReference type="Proteomes" id="UP000028730"/>
    </source>
</evidence>
<dbReference type="UniPathway" id="UPA00050">
    <property type="reaction ID" value="UER00461"/>
</dbReference>
<keyword evidence="7" id="KW-0547">Nucleotide-binding</keyword>
<dbReference type="PANTHER" id="PTHR21499:SF3">
    <property type="entry name" value="ASPARTOKINASE"/>
    <property type="match status" value="1"/>
</dbReference>
<dbReference type="EMBL" id="ATLK01000001">
    <property type="protein sequence ID" value="KFF31891.1"/>
    <property type="molecule type" value="Genomic_DNA"/>
</dbReference>
<dbReference type="InterPro" id="IPR054352">
    <property type="entry name" value="ACT_Aspartokinase"/>
</dbReference>
<accession>A0A086BPM7</accession>
<dbReference type="InterPro" id="IPR045865">
    <property type="entry name" value="ACT-like_dom_sf"/>
</dbReference>
<evidence type="ECO:0000313" key="14">
    <source>
        <dbReference type="EMBL" id="KFF31891.1"/>
    </source>
</evidence>
<evidence type="ECO:0000256" key="11">
    <source>
        <dbReference type="ARBA" id="ARBA00047872"/>
    </source>
</evidence>
<feature type="domain" description="ACT" evidence="13">
    <location>
        <begin position="103"/>
        <end position="177"/>
    </location>
</feature>
<protein>
    <recommendedName>
        <fullName evidence="5">aspartate kinase</fullName>
        <ecNumber evidence="5">2.7.2.4</ecNumber>
    </recommendedName>
</protein>
<evidence type="ECO:0000256" key="12">
    <source>
        <dbReference type="SAM" id="MobiDB-lite"/>
    </source>
</evidence>
<dbReference type="SUPFAM" id="SSF55021">
    <property type="entry name" value="ACT-like"/>
    <property type="match status" value="2"/>
</dbReference>
<gene>
    <name evidence="14" type="ORF">BBOMB_1301</name>
</gene>
<evidence type="ECO:0000256" key="8">
    <source>
        <dbReference type="ARBA" id="ARBA00022777"/>
    </source>
</evidence>
<dbReference type="GO" id="GO:0009089">
    <property type="term" value="P:lysine biosynthetic process via diaminopimelate"/>
    <property type="evidence" value="ECO:0007669"/>
    <property type="project" value="TreeGrafter"/>
</dbReference>
<dbReference type="FunFam" id="3.30.2130.10:FF:000001">
    <property type="entry name" value="Bifunctional aspartokinase/homoserine dehydrogenase"/>
    <property type="match status" value="1"/>
</dbReference>
<keyword evidence="6 14" id="KW-0808">Transferase</keyword>
<dbReference type="STRING" id="1341695.BBOMB_1301"/>
<dbReference type="Gene3D" id="3.30.2130.10">
    <property type="entry name" value="VC0802-like"/>
    <property type="match status" value="1"/>
</dbReference>
<dbReference type="eggNOG" id="COG0527">
    <property type="taxonomic scope" value="Bacteria"/>
</dbReference>
<evidence type="ECO:0000256" key="1">
    <source>
        <dbReference type="ARBA" id="ARBA00003121"/>
    </source>
</evidence>
<keyword evidence="10" id="KW-0028">Amino-acid biosynthesis</keyword>
<evidence type="ECO:0000256" key="7">
    <source>
        <dbReference type="ARBA" id="ARBA00022741"/>
    </source>
</evidence>
<organism evidence="14 15">
    <name type="scientific">Bifidobacterium bombi DSM 19703</name>
    <dbReference type="NCBI Taxonomy" id="1341695"/>
    <lineage>
        <taxon>Bacteria</taxon>
        <taxon>Bacillati</taxon>
        <taxon>Actinomycetota</taxon>
        <taxon>Actinomycetes</taxon>
        <taxon>Bifidobacteriales</taxon>
        <taxon>Bifidobacteriaceae</taxon>
        <taxon>Bifidobacterium</taxon>
    </lineage>
</organism>
<feature type="domain" description="ACT" evidence="13">
    <location>
        <begin position="183"/>
        <end position="251"/>
    </location>
</feature>
<comment type="catalytic activity">
    <reaction evidence="11">
        <text>L-aspartate + ATP = 4-phospho-L-aspartate + ADP</text>
        <dbReference type="Rhea" id="RHEA:23776"/>
        <dbReference type="ChEBI" id="CHEBI:29991"/>
        <dbReference type="ChEBI" id="CHEBI:30616"/>
        <dbReference type="ChEBI" id="CHEBI:57535"/>
        <dbReference type="ChEBI" id="CHEBI:456216"/>
        <dbReference type="EC" id="2.7.2.4"/>
    </reaction>
</comment>
<evidence type="ECO:0000256" key="4">
    <source>
        <dbReference type="ARBA" id="ARBA00010122"/>
    </source>
</evidence>
<comment type="function">
    <text evidence="1">Catalyzes the phosphorylation of the beta-carboxyl group of aspartic acid with ATP to yield 4-phospho-L-aspartate, which is involved in the branched biosynthetic pathway leading to the biosynthesis of amino acids threonine, isoleucine and methionine.</text>
</comment>
<comment type="caution">
    <text evidence="14">The sequence shown here is derived from an EMBL/GenBank/DDBJ whole genome shotgun (WGS) entry which is preliminary data.</text>
</comment>
<evidence type="ECO:0000256" key="10">
    <source>
        <dbReference type="ARBA" id="ARBA00023154"/>
    </source>
</evidence>
<evidence type="ECO:0000256" key="5">
    <source>
        <dbReference type="ARBA" id="ARBA00013059"/>
    </source>
</evidence>
<dbReference type="AlphaFoldDB" id="A0A086BPM7"/>
<reference evidence="14 15" key="1">
    <citation type="journal article" date="2014" name="Appl. Environ. Microbiol.">
        <title>Genomic encyclopedia of type strains of the genus Bifidobacterium.</title>
        <authorList>
            <person name="Milani C."/>
            <person name="Lugli G.A."/>
            <person name="Duranti S."/>
            <person name="Turroni F."/>
            <person name="Bottacini F."/>
            <person name="Mangifesta M."/>
            <person name="Sanchez B."/>
            <person name="Viappiani A."/>
            <person name="Mancabelli L."/>
            <person name="Taminiau B."/>
            <person name="Delcenserie V."/>
            <person name="Barrangou R."/>
            <person name="Margolles A."/>
            <person name="van Sinderen D."/>
            <person name="Ventura M."/>
        </authorList>
    </citation>
    <scope>NUCLEOTIDE SEQUENCE [LARGE SCALE GENOMIC DNA]</scope>
    <source>
        <strain evidence="14 15">DSM 19703</strain>
    </source>
</reference>
<keyword evidence="15" id="KW-1185">Reference proteome</keyword>
<evidence type="ECO:0000256" key="9">
    <source>
        <dbReference type="ARBA" id="ARBA00022840"/>
    </source>
</evidence>
<dbReference type="Proteomes" id="UP000028730">
    <property type="component" value="Unassembled WGS sequence"/>
</dbReference>
<feature type="compositionally biased region" description="Basic and acidic residues" evidence="12">
    <location>
        <begin position="23"/>
        <end position="41"/>
    </location>
</feature>
<dbReference type="CDD" id="cd04913">
    <property type="entry name" value="ACT_AKii-LysC-BS-like_1"/>
    <property type="match status" value="1"/>
</dbReference>
<proteinExistence type="inferred from homology"/>
<dbReference type="CDD" id="cd04923">
    <property type="entry name" value="ACT_AK-LysC-DapG-like_2"/>
    <property type="match status" value="1"/>
</dbReference>
<dbReference type="GO" id="GO:0005829">
    <property type="term" value="C:cytosol"/>
    <property type="evidence" value="ECO:0007669"/>
    <property type="project" value="TreeGrafter"/>
</dbReference>
<dbReference type="GO" id="GO:0009088">
    <property type="term" value="P:threonine biosynthetic process"/>
    <property type="evidence" value="ECO:0007669"/>
    <property type="project" value="UniProtKB-UniPathway"/>
</dbReference>
<keyword evidence="10" id="KW-0457">Lysine biosynthesis</keyword>
<dbReference type="UniPathway" id="UPA00051">
    <property type="reaction ID" value="UER00462"/>
</dbReference>
<comment type="similarity">
    <text evidence="4">Belongs to the aspartokinase family.</text>
</comment>
<feature type="region of interest" description="Disordered" evidence="12">
    <location>
        <begin position="1"/>
        <end position="88"/>
    </location>
</feature>
<evidence type="ECO:0000256" key="2">
    <source>
        <dbReference type="ARBA" id="ARBA00004986"/>
    </source>
</evidence>
<evidence type="ECO:0000259" key="13">
    <source>
        <dbReference type="PROSITE" id="PS51671"/>
    </source>
</evidence>
<dbReference type="GO" id="GO:0005524">
    <property type="term" value="F:ATP binding"/>
    <property type="evidence" value="ECO:0007669"/>
    <property type="project" value="UniProtKB-KW"/>
</dbReference>
<dbReference type="InterPro" id="IPR002912">
    <property type="entry name" value="ACT_dom"/>
</dbReference>
<comment type="pathway">
    <text evidence="2">Amino-acid biosynthesis; L-methionine biosynthesis via de novo pathway; L-homoserine from L-aspartate: step 1/3.</text>
</comment>